<evidence type="ECO:0000313" key="10">
    <source>
        <dbReference type="Proteomes" id="UP000005205"/>
    </source>
</evidence>
<dbReference type="EnsemblMetazoa" id="XM_012199209.1">
    <property type="protein sequence ID" value="XP_012054599.1"/>
    <property type="gene ID" value="LOC105617653"/>
</dbReference>
<evidence type="ECO:0000256" key="3">
    <source>
        <dbReference type="ARBA" id="ARBA00022816"/>
    </source>
</evidence>
<evidence type="ECO:0000256" key="4">
    <source>
        <dbReference type="ARBA" id="ARBA00022927"/>
    </source>
</evidence>
<dbReference type="PANTHER" id="PTHR13257">
    <property type="entry name" value="NUCLEOPORIN NUP84-RELATED"/>
    <property type="match status" value="1"/>
</dbReference>
<dbReference type="Pfam" id="PF10168">
    <property type="entry name" value="Nup88"/>
    <property type="match status" value="1"/>
</dbReference>
<dbReference type="EMBL" id="ADTU01009899">
    <property type="status" value="NOT_ANNOTATED_CDS"/>
    <property type="molecule type" value="Genomic_DNA"/>
</dbReference>
<gene>
    <name evidence="9" type="primary">105617653</name>
</gene>
<dbReference type="AlphaFoldDB" id="A0A158NAP1"/>
<comment type="subcellular location">
    <subcellularLocation>
        <location evidence="1">Nucleus</location>
        <location evidence="1">Nuclear pore complex</location>
    </subcellularLocation>
</comment>
<dbReference type="InterPro" id="IPR019321">
    <property type="entry name" value="Nucleoporin_Nup88"/>
</dbReference>
<name>A0A158NAP1_ATTCE</name>
<dbReference type="EMBL" id="ADTU01009896">
    <property type="status" value="NOT_ANNOTATED_CDS"/>
    <property type="molecule type" value="Genomic_DNA"/>
</dbReference>
<evidence type="ECO:0000256" key="7">
    <source>
        <dbReference type="ARBA" id="ARBA00023242"/>
    </source>
</evidence>
<keyword evidence="7" id="KW-0539">Nucleus</keyword>
<keyword evidence="2" id="KW-0813">Transport</keyword>
<proteinExistence type="predicted"/>
<reference evidence="9" key="2">
    <citation type="submission" date="2016-04" db="UniProtKB">
        <authorList>
            <consortium name="EnsemblMetazoa"/>
        </authorList>
    </citation>
    <scope>IDENTIFICATION</scope>
</reference>
<keyword evidence="3" id="KW-0509">mRNA transport</keyword>
<evidence type="ECO:0000256" key="1">
    <source>
        <dbReference type="ARBA" id="ARBA00004567"/>
    </source>
</evidence>
<dbReference type="InterPro" id="IPR037700">
    <property type="entry name" value="NUP88/NUP82"/>
</dbReference>
<dbReference type="PANTHER" id="PTHR13257:SF0">
    <property type="entry name" value="NUCLEAR PORE COMPLEX PROTEIN NUP88"/>
    <property type="match status" value="1"/>
</dbReference>
<feature type="coiled-coil region" evidence="8">
    <location>
        <begin position="556"/>
        <end position="643"/>
    </location>
</feature>
<evidence type="ECO:0008006" key="11">
    <source>
        <dbReference type="Google" id="ProtNLM"/>
    </source>
</evidence>
<dbReference type="GO" id="GO:0017056">
    <property type="term" value="F:structural constituent of nuclear pore"/>
    <property type="evidence" value="ECO:0007669"/>
    <property type="project" value="InterPro"/>
</dbReference>
<keyword evidence="6" id="KW-0906">Nuclear pore complex</keyword>
<dbReference type="KEGG" id="acep:105617653"/>
<dbReference type="Proteomes" id="UP000005205">
    <property type="component" value="Unassembled WGS sequence"/>
</dbReference>
<dbReference type="GO" id="GO:0006406">
    <property type="term" value="P:mRNA export from nucleus"/>
    <property type="evidence" value="ECO:0007669"/>
    <property type="project" value="TreeGrafter"/>
</dbReference>
<dbReference type="EMBL" id="ADTU01009897">
    <property type="status" value="NOT_ANNOTATED_CDS"/>
    <property type="molecule type" value="Genomic_DNA"/>
</dbReference>
<dbReference type="OrthoDB" id="341482at2759"/>
<evidence type="ECO:0000256" key="6">
    <source>
        <dbReference type="ARBA" id="ARBA00023132"/>
    </source>
</evidence>
<evidence type="ECO:0000256" key="8">
    <source>
        <dbReference type="SAM" id="Coils"/>
    </source>
</evidence>
<keyword evidence="4" id="KW-0653">Protein transport</keyword>
<dbReference type="STRING" id="12957.A0A158NAP1"/>
<dbReference type="EMBL" id="ADTU01009895">
    <property type="status" value="NOT_ANNOTATED_CDS"/>
    <property type="molecule type" value="Genomic_DNA"/>
</dbReference>
<dbReference type="GO" id="GO:0000055">
    <property type="term" value="P:ribosomal large subunit export from nucleus"/>
    <property type="evidence" value="ECO:0007669"/>
    <property type="project" value="InterPro"/>
</dbReference>
<organism evidence="9 10">
    <name type="scientific">Atta cephalotes</name>
    <name type="common">Leafcutter ant</name>
    <dbReference type="NCBI Taxonomy" id="12957"/>
    <lineage>
        <taxon>Eukaryota</taxon>
        <taxon>Metazoa</taxon>
        <taxon>Ecdysozoa</taxon>
        <taxon>Arthropoda</taxon>
        <taxon>Hexapoda</taxon>
        <taxon>Insecta</taxon>
        <taxon>Pterygota</taxon>
        <taxon>Neoptera</taxon>
        <taxon>Endopterygota</taxon>
        <taxon>Hymenoptera</taxon>
        <taxon>Apocrita</taxon>
        <taxon>Aculeata</taxon>
        <taxon>Formicoidea</taxon>
        <taxon>Formicidae</taxon>
        <taxon>Myrmicinae</taxon>
        <taxon>Atta</taxon>
    </lineage>
</organism>
<dbReference type="EMBL" id="ADTU01009898">
    <property type="status" value="NOT_ANNOTATED_CDS"/>
    <property type="molecule type" value="Genomic_DNA"/>
</dbReference>
<dbReference type="GO" id="GO:0006606">
    <property type="term" value="P:protein import into nucleus"/>
    <property type="evidence" value="ECO:0007669"/>
    <property type="project" value="TreeGrafter"/>
</dbReference>
<evidence type="ECO:0000256" key="2">
    <source>
        <dbReference type="ARBA" id="ARBA00022448"/>
    </source>
</evidence>
<evidence type="ECO:0000313" key="9">
    <source>
        <dbReference type="EnsemblMetazoa" id="XP_012054599.1"/>
    </source>
</evidence>
<reference evidence="10" key="1">
    <citation type="journal article" date="2011" name="PLoS Genet.">
        <title>The genome sequence of the leaf-cutter ant Atta cephalotes reveals insights into its obligate symbiotic lifestyle.</title>
        <authorList>
            <person name="Suen G."/>
            <person name="Teiling C."/>
            <person name="Li L."/>
            <person name="Holt C."/>
            <person name="Abouheif E."/>
            <person name="Bornberg-Bauer E."/>
            <person name="Bouffard P."/>
            <person name="Caldera E.J."/>
            <person name="Cash E."/>
            <person name="Cavanaugh A."/>
            <person name="Denas O."/>
            <person name="Elhaik E."/>
            <person name="Fave M.J."/>
            <person name="Gadau J."/>
            <person name="Gibson J.D."/>
            <person name="Graur D."/>
            <person name="Grubbs K.J."/>
            <person name="Hagen D.E."/>
            <person name="Harkins T.T."/>
            <person name="Helmkampf M."/>
            <person name="Hu H."/>
            <person name="Johnson B.R."/>
            <person name="Kim J."/>
            <person name="Marsh S.E."/>
            <person name="Moeller J.A."/>
            <person name="Munoz-Torres M.C."/>
            <person name="Murphy M.C."/>
            <person name="Naughton M.C."/>
            <person name="Nigam S."/>
            <person name="Overson R."/>
            <person name="Rajakumar R."/>
            <person name="Reese J.T."/>
            <person name="Scott J.J."/>
            <person name="Smith C.R."/>
            <person name="Tao S."/>
            <person name="Tsutsui N.D."/>
            <person name="Viljakainen L."/>
            <person name="Wissler L."/>
            <person name="Yandell M.D."/>
            <person name="Zimmer F."/>
            <person name="Taylor J."/>
            <person name="Slater S.C."/>
            <person name="Clifton S.W."/>
            <person name="Warren W.C."/>
            <person name="Elsik C.G."/>
            <person name="Smith C.D."/>
            <person name="Weinstock G.M."/>
            <person name="Gerardo N.M."/>
            <person name="Currie C.R."/>
        </authorList>
    </citation>
    <scope>NUCLEOTIDE SEQUENCE [LARGE SCALE GENOMIC DNA]</scope>
</reference>
<sequence length="706" mass="80741">MSSCTDLLHLNEKGLFKDIKASLSSGTKETRNILEIRDNVLYVWNADKCCMLTLNVAATRGKIGEDVPYQTLRPTDPPIFEVTNVLINDSATQLALWSRLGIAIIELPKRWGKDAVYEGGKKEILCMNHNFGDFGATTEIQRMRWHPGSTNDSHLLILTSENSFRLYECDLGDAPRLVKCWKVGRAPSSSPSKIPDFTSLGETAVDFDFATPTLRKPEMFVDKNIDEETIDWNQIEWPILVLRGNGEVLIVRGNVLLENCENPVVLGSLSMYPSTDDNYGIDSCSIMCLQTTPPIVVVAMCTGKIYHAILLREILDDDDDDRKTWSQYGSNYSLHTPDDALYVYECVELELGLLFTDDDKKYNCPIHLHCDKGNKSRYFCSHNAGIHMVSLPMVSQLEELIHDNSGNYLPSLLNQSVLQYLFSTRTKHTNIDEATPILGFGLLQEPCVLIALLHTGIVIDLSVIDLYYLPRIEQLEPIMNTAKKVNKESFDVYIKKLLRRDISQPITKIGSRSMSLSESLELLYHATNIFRTQHFVRHDKVREEISKKVRALKALKSHLLKELDTLMETKKELRQTAERLAERYEDINDKQKELARRAEEVLRLVNYKEPLMTSIERAEAEELKKMDMKIHDMQIRLEQLKKKSAQQTVHTNSTEFNEKRKEIVFTHNQEEAAKENLCHMAKNIKNLVDQVKQIKAEISLSYISKQ</sequence>
<keyword evidence="5" id="KW-0811">Translocation</keyword>
<keyword evidence="10" id="KW-1185">Reference proteome</keyword>
<evidence type="ECO:0000256" key="5">
    <source>
        <dbReference type="ARBA" id="ARBA00023010"/>
    </source>
</evidence>
<accession>A0A158NAP1</accession>
<dbReference type="FunCoup" id="A0A158NAP1">
    <property type="interactions" value="1734"/>
</dbReference>
<dbReference type="InParanoid" id="A0A158NAP1"/>
<protein>
    <recommendedName>
        <fullName evidence="11">Nuclear pore complex protein Nup88</fullName>
    </recommendedName>
</protein>
<keyword evidence="8" id="KW-0175">Coiled coil</keyword>
<dbReference type="GO" id="GO:0005643">
    <property type="term" value="C:nuclear pore"/>
    <property type="evidence" value="ECO:0007669"/>
    <property type="project" value="UniProtKB-SubCell"/>
</dbReference>
<dbReference type="GO" id="GO:0000056">
    <property type="term" value="P:ribosomal small subunit export from nucleus"/>
    <property type="evidence" value="ECO:0007669"/>
    <property type="project" value="InterPro"/>
</dbReference>